<evidence type="ECO:0000256" key="3">
    <source>
        <dbReference type="ARBA" id="ARBA00014472"/>
    </source>
</evidence>
<comment type="similarity">
    <text evidence="2 5">Belongs to the class-IV pyridoxal-phosphate-dependent aminotransferase family.</text>
</comment>
<comment type="caution">
    <text evidence="7">The sequence shown here is derived from an EMBL/GenBank/DDBJ whole genome shotgun (WGS) entry which is preliminary data.</text>
</comment>
<dbReference type="Pfam" id="PF01063">
    <property type="entry name" value="Aminotran_4"/>
    <property type="match status" value="1"/>
</dbReference>
<organism evidence="7 8">
    <name type="scientific">Sphingobium nicotianae</name>
    <dbReference type="NCBI Taxonomy" id="2782607"/>
    <lineage>
        <taxon>Bacteria</taxon>
        <taxon>Pseudomonadati</taxon>
        <taxon>Pseudomonadota</taxon>
        <taxon>Alphaproteobacteria</taxon>
        <taxon>Sphingomonadales</taxon>
        <taxon>Sphingomonadaceae</taxon>
        <taxon>Sphingobium</taxon>
    </lineage>
</organism>
<dbReference type="SUPFAM" id="SSF56752">
    <property type="entry name" value="D-aminoacid aminotransferase-like PLP-dependent enzymes"/>
    <property type="match status" value="1"/>
</dbReference>
<dbReference type="Gene3D" id="3.20.10.10">
    <property type="entry name" value="D-amino Acid Aminotransferase, subunit A, domain 2"/>
    <property type="match status" value="1"/>
</dbReference>
<name>A0A9X1ISE6_9SPHN</name>
<keyword evidence="7" id="KW-0032">Aminotransferase</keyword>
<proteinExistence type="inferred from homology"/>
<dbReference type="InterPro" id="IPR018300">
    <property type="entry name" value="Aminotrans_IV_CS"/>
</dbReference>
<protein>
    <recommendedName>
        <fullName evidence="3">Probable branched-chain-amino-acid aminotransferase</fullName>
    </recommendedName>
</protein>
<evidence type="ECO:0000256" key="6">
    <source>
        <dbReference type="RuleBase" id="RU004516"/>
    </source>
</evidence>
<evidence type="ECO:0000256" key="1">
    <source>
        <dbReference type="ARBA" id="ARBA00001933"/>
    </source>
</evidence>
<dbReference type="InterPro" id="IPR036038">
    <property type="entry name" value="Aminotransferase-like"/>
</dbReference>
<keyword evidence="7" id="KW-0808">Transferase</keyword>
<evidence type="ECO:0000256" key="4">
    <source>
        <dbReference type="ARBA" id="ARBA00022898"/>
    </source>
</evidence>
<dbReference type="InterPro" id="IPR043131">
    <property type="entry name" value="BCAT-like_N"/>
</dbReference>
<dbReference type="EMBL" id="JAHGAW010000011">
    <property type="protein sequence ID" value="MBT2188506.1"/>
    <property type="molecule type" value="Genomic_DNA"/>
</dbReference>
<keyword evidence="8" id="KW-1185">Reference proteome</keyword>
<reference evidence="7" key="1">
    <citation type="submission" date="2021-05" db="EMBL/GenBank/DDBJ databases">
        <title>Genome of Sphingobium sp. strain.</title>
        <authorList>
            <person name="Fan R."/>
        </authorList>
    </citation>
    <scope>NUCLEOTIDE SEQUENCE</scope>
    <source>
        <strain evidence="7">H33</strain>
    </source>
</reference>
<evidence type="ECO:0000256" key="2">
    <source>
        <dbReference type="ARBA" id="ARBA00009320"/>
    </source>
</evidence>
<dbReference type="PROSITE" id="PS00770">
    <property type="entry name" value="AA_TRANSFER_CLASS_4"/>
    <property type="match status" value="1"/>
</dbReference>
<dbReference type="InterPro" id="IPR043132">
    <property type="entry name" value="BCAT-like_C"/>
</dbReference>
<dbReference type="Proteomes" id="UP001138757">
    <property type="component" value="Unassembled WGS sequence"/>
</dbReference>
<gene>
    <name evidence="7" type="ORF">KK488_16245</name>
</gene>
<dbReference type="RefSeq" id="WP_214624759.1">
    <property type="nucleotide sequence ID" value="NZ_JAHGAW010000011.1"/>
</dbReference>
<evidence type="ECO:0000313" key="8">
    <source>
        <dbReference type="Proteomes" id="UP001138757"/>
    </source>
</evidence>
<keyword evidence="4 6" id="KW-0663">Pyridoxal phosphate</keyword>
<sequence length="210" mass="22946">MSGEEGRFDLIETMAFDPAIGLPMLEQHLARLTASARELGFNLDRHGLRNELQAATFGYVEPKRVRVLLARGGAIAVEVRGESPWPQAIMQVAIVPRMLSGDDARVRHKTTDRRHYQAALSAGGTFEVLLTDEKGYLTEGCFSNIFVERGDRLLTPPLSRGLLPGVLRQSLIDMGEAEEADLKPHDLDRGFFIGNAARGLVAASVVAPRG</sequence>
<accession>A0A9X1ISE6</accession>
<dbReference type="InterPro" id="IPR001544">
    <property type="entry name" value="Aminotrans_IV"/>
</dbReference>
<evidence type="ECO:0000313" key="7">
    <source>
        <dbReference type="EMBL" id="MBT2188506.1"/>
    </source>
</evidence>
<dbReference type="AlphaFoldDB" id="A0A9X1ISE6"/>
<dbReference type="Gene3D" id="3.30.470.10">
    <property type="match status" value="1"/>
</dbReference>
<evidence type="ECO:0000256" key="5">
    <source>
        <dbReference type="RuleBase" id="RU004106"/>
    </source>
</evidence>
<dbReference type="GO" id="GO:0008483">
    <property type="term" value="F:transaminase activity"/>
    <property type="evidence" value="ECO:0007669"/>
    <property type="project" value="UniProtKB-KW"/>
</dbReference>
<comment type="cofactor">
    <cofactor evidence="1 6">
        <name>pyridoxal 5'-phosphate</name>
        <dbReference type="ChEBI" id="CHEBI:597326"/>
    </cofactor>
</comment>